<sequence length="36" mass="3814">MAFILPVLFFLVTAFSSAFMIAKTGSGDSTPPHLVV</sequence>
<reference evidence="1 2" key="1">
    <citation type="submission" date="2019-01" db="EMBL/GenBank/DDBJ databases">
        <title>Draft genome sequences of Candidatus Mycoplasma haemohominis SWG34-3 identified from a patient with pyrexia, anemia and liver dysfunction.</title>
        <authorList>
            <person name="Sekizuka T."/>
            <person name="Hattori N."/>
            <person name="Katano H."/>
            <person name="Takuma T."/>
            <person name="Ito T."/>
            <person name="Arai N."/>
            <person name="Yanai R."/>
            <person name="Ishii S."/>
            <person name="Miura Y."/>
            <person name="Tokunaga T."/>
            <person name="Watanabe H."/>
            <person name="Nomura N."/>
            <person name="Eguchi J."/>
            <person name="Arai T."/>
            <person name="Hasegawa H."/>
            <person name="Nakamaki T."/>
            <person name="Wakita T."/>
            <person name="Niki Y."/>
            <person name="Kuroda M."/>
        </authorList>
    </citation>
    <scope>NUCLEOTIDE SEQUENCE [LARGE SCALE GENOMIC DNA]</scope>
    <source>
        <strain evidence="1">SWG34-3</strain>
    </source>
</reference>
<organism evidence="1 2">
    <name type="scientific">Candidatus Mycoplasma haematohominis</name>
    <dbReference type="NCBI Taxonomy" id="1494318"/>
    <lineage>
        <taxon>Bacteria</taxon>
        <taxon>Bacillati</taxon>
        <taxon>Mycoplasmatota</taxon>
        <taxon>Mollicutes</taxon>
        <taxon>Mycoplasmataceae</taxon>
        <taxon>Mycoplasma</taxon>
    </lineage>
</organism>
<dbReference type="EMBL" id="BIMN01000001">
    <property type="protein sequence ID" value="GCE63119.1"/>
    <property type="molecule type" value="Genomic_DNA"/>
</dbReference>
<dbReference type="AlphaFoldDB" id="A0A478FRQ7"/>
<accession>A0A478FRQ7</accession>
<protein>
    <submittedName>
        <fullName evidence="1">Uncharacterized protein</fullName>
    </submittedName>
</protein>
<evidence type="ECO:0000313" key="2">
    <source>
        <dbReference type="Proteomes" id="UP000324831"/>
    </source>
</evidence>
<name>A0A478FRQ7_9MOLU</name>
<evidence type="ECO:0000313" key="1">
    <source>
        <dbReference type="EMBL" id="GCE63119.1"/>
    </source>
</evidence>
<dbReference type="Proteomes" id="UP000324831">
    <property type="component" value="Unassembled WGS sequence"/>
</dbReference>
<comment type="caution">
    <text evidence="1">The sequence shown here is derived from an EMBL/GenBank/DDBJ whole genome shotgun (WGS) entry which is preliminary data.</text>
</comment>
<proteinExistence type="predicted"/>
<gene>
    <name evidence="1" type="ORF">MHSWG343_00970</name>
</gene>